<name>A0A0F9DV63_9ZZZZ</name>
<comment type="caution">
    <text evidence="1">The sequence shown here is derived from an EMBL/GenBank/DDBJ whole genome shotgun (WGS) entry which is preliminary data.</text>
</comment>
<organism evidence="1">
    <name type="scientific">marine sediment metagenome</name>
    <dbReference type="NCBI Taxonomy" id="412755"/>
    <lineage>
        <taxon>unclassified sequences</taxon>
        <taxon>metagenomes</taxon>
        <taxon>ecological metagenomes</taxon>
    </lineage>
</organism>
<accession>A0A0F9DV63</accession>
<sequence>MYLPAELIQKIQFDYVKDKYQDSIFVFPTLDPELIEQILESFVSWADDKGFLEDAVVNISSFLLDLPTKKSNAP</sequence>
<protein>
    <submittedName>
        <fullName evidence="1">Uncharacterized protein</fullName>
    </submittedName>
</protein>
<reference evidence="1" key="1">
    <citation type="journal article" date="2015" name="Nature">
        <title>Complex archaea that bridge the gap between prokaryotes and eukaryotes.</title>
        <authorList>
            <person name="Spang A."/>
            <person name="Saw J.H."/>
            <person name="Jorgensen S.L."/>
            <person name="Zaremba-Niedzwiedzka K."/>
            <person name="Martijn J."/>
            <person name="Lind A.E."/>
            <person name="van Eijk R."/>
            <person name="Schleper C."/>
            <person name="Guy L."/>
            <person name="Ettema T.J."/>
        </authorList>
    </citation>
    <scope>NUCLEOTIDE SEQUENCE</scope>
</reference>
<evidence type="ECO:0000313" key="1">
    <source>
        <dbReference type="EMBL" id="KKL15733.1"/>
    </source>
</evidence>
<dbReference type="EMBL" id="LAZR01039952">
    <property type="protein sequence ID" value="KKL15733.1"/>
    <property type="molecule type" value="Genomic_DNA"/>
</dbReference>
<dbReference type="AlphaFoldDB" id="A0A0F9DV63"/>
<gene>
    <name evidence="1" type="ORF">LCGC14_2502640</name>
</gene>
<proteinExistence type="predicted"/>